<protein>
    <submittedName>
        <fullName evidence="2">Uncharacterized protein</fullName>
    </submittedName>
</protein>
<dbReference type="AlphaFoldDB" id="A0A5A9PNT7"/>
<reference evidence="2 3" key="1">
    <citation type="journal article" date="2019" name="Mol. Ecol. Resour.">
        <title>Chromosome-level genome assembly of Triplophysa tibetana, a fish adapted to the harsh high-altitude environment of the Tibetan Plateau.</title>
        <authorList>
            <person name="Yang X."/>
            <person name="Liu H."/>
            <person name="Ma Z."/>
            <person name="Zou Y."/>
            <person name="Zou M."/>
            <person name="Mao Y."/>
            <person name="Li X."/>
            <person name="Wang H."/>
            <person name="Chen T."/>
            <person name="Wang W."/>
            <person name="Yang R."/>
        </authorList>
    </citation>
    <scope>NUCLEOTIDE SEQUENCE [LARGE SCALE GENOMIC DNA]</scope>
    <source>
        <strain evidence="2">TTIB1903HZAU</strain>
        <tissue evidence="2">Muscle</tissue>
    </source>
</reference>
<accession>A0A5A9PNT7</accession>
<organism evidence="2 3">
    <name type="scientific">Triplophysa tibetana</name>
    <dbReference type="NCBI Taxonomy" id="1572043"/>
    <lineage>
        <taxon>Eukaryota</taxon>
        <taxon>Metazoa</taxon>
        <taxon>Chordata</taxon>
        <taxon>Craniata</taxon>
        <taxon>Vertebrata</taxon>
        <taxon>Euteleostomi</taxon>
        <taxon>Actinopterygii</taxon>
        <taxon>Neopterygii</taxon>
        <taxon>Teleostei</taxon>
        <taxon>Ostariophysi</taxon>
        <taxon>Cypriniformes</taxon>
        <taxon>Nemacheilidae</taxon>
        <taxon>Triplophysa</taxon>
    </lineage>
</organism>
<dbReference type="EMBL" id="SOYY01000003">
    <property type="protein sequence ID" value="KAA0723518.1"/>
    <property type="molecule type" value="Genomic_DNA"/>
</dbReference>
<feature type="chain" id="PRO_5022773942" evidence="1">
    <location>
        <begin position="18"/>
        <end position="90"/>
    </location>
</feature>
<gene>
    <name evidence="2" type="ORF">E1301_Tti003367</name>
</gene>
<feature type="signal peptide" evidence="1">
    <location>
        <begin position="1"/>
        <end position="17"/>
    </location>
</feature>
<keyword evidence="1" id="KW-0732">Signal</keyword>
<sequence length="90" mass="10228">MTKVLFIFVFCVCLVLSAQKERRNVSVNKGIFLSSSGKELNFTLKRSSHEPIFNDKSFNKTSINDTDHAETQWSQNSTQNLNNSITEVVN</sequence>
<keyword evidence="3" id="KW-1185">Reference proteome</keyword>
<comment type="caution">
    <text evidence="2">The sequence shown here is derived from an EMBL/GenBank/DDBJ whole genome shotgun (WGS) entry which is preliminary data.</text>
</comment>
<evidence type="ECO:0000313" key="3">
    <source>
        <dbReference type="Proteomes" id="UP000324632"/>
    </source>
</evidence>
<proteinExistence type="predicted"/>
<name>A0A5A9PNT7_9TELE</name>
<dbReference type="Proteomes" id="UP000324632">
    <property type="component" value="Chromosome 3"/>
</dbReference>
<evidence type="ECO:0000313" key="2">
    <source>
        <dbReference type="EMBL" id="KAA0723518.1"/>
    </source>
</evidence>
<evidence type="ECO:0000256" key="1">
    <source>
        <dbReference type="SAM" id="SignalP"/>
    </source>
</evidence>